<evidence type="ECO:0000256" key="1">
    <source>
        <dbReference type="SAM" id="Phobius"/>
    </source>
</evidence>
<feature type="transmembrane region" description="Helical" evidence="1">
    <location>
        <begin position="280"/>
        <end position="300"/>
    </location>
</feature>
<evidence type="ECO:0008006" key="4">
    <source>
        <dbReference type="Google" id="ProtNLM"/>
    </source>
</evidence>
<name>A0ABV6RA71_9MICO</name>
<evidence type="ECO:0000313" key="3">
    <source>
        <dbReference type="Proteomes" id="UP001589793"/>
    </source>
</evidence>
<comment type="caution">
    <text evidence="2">The sequence shown here is derived from an EMBL/GenBank/DDBJ whole genome shotgun (WGS) entry which is preliminary data.</text>
</comment>
<keyword evidence="1" id="KW-0472">Membrane</keyword>
<dbReference type="Proteomes" id="UP001589793">
    <property type="component" value="Unassembled WGS sequence"/>
</dbReference>
<protein>
    <recommendedName>
        <fullName evidence="4">DUF418 domain-containing protein</fullName>
    </recommendedName>
</protein>
<dbReference type="RefSeq" id="WP_376979823.1">
    <property type="nucleotide sequence ID" value="NZ_JBHLSV010000007.1"/>
</dbReference>
<feature type="transmembrane region" description="Helical" evidence="1">
    <location>
        <begin position="176"/>
        <end position="197"/>
    </location>
</feature>
<reference evidence="2 3" key="1">
    <citation type="submission" date="2024-09" db="EMBL/GenBank/DDBJ databases">
        <authorList>
            <person name="Sun Q."/>
            <person name="Mori K."/>
        </authorList>
    </citation>
    <scope>NUCLEOTIDE SEQUENCE [LARGE SCALE GENOMIC DNA]</scope>
    <source>
        <strain evidence="2 3">CICC 10874</strain>
    </source>
</reference>
<keyword evidence="1" id="KW-1133">Transmembrane helix</keyword>
<feature type="transmembrane region" description="Helical" evidence="1">
    <location>
        <begin position="246"/>
        <end position="268"/>
    </location>
</feature>
<feature type="transmembrane region" description="Helical" evidence="1">
    <location>
        <begin position="30"/>
        <end position="52"/>
    </location>
</feature>
<feature type="transmembrane region" description="Helical" evidence="1">
    <location>
        <begin position="217"/>
        <end position="234"/>
    </location>
</feature>
<feature type="transmembrane region" description="Helical" evidence="1">
    <location>
        <begin position="146"/>
        <end position="164"/>
    </location>
</feature>
<feature type="transmembrane region" description="Helical" evidence="1">
    <location>
        <begin position="113"/>
        <end position="134"/>
    </location>
</feature>
<feature type="transmembrane region" description="Helical" evidence="1">
    <location>
        <begin position="7"/>
        <end position="24"/>
    </location>
</feature>
<sequence>MSRLPGIDLARCAALVLMVIAHVAPSDGPARILLVSEFLTAPLFALLIGVGAQLGEEAGGPHRARRTLVRAACILLLGLLLEQSRAQVIIVLSHLAVLTAVCIPLARLRSRALAIVLPVVWLSAIALPILARTWPSQLVQLAGGSGPYRFAAMTAYALAGILLMRLLRRWEPGPGAALLSGAGALGLFAALVIAPNLLGLFPVHAYDGSAAETTGDLVGSCGVLLLCWGAAQLLSRTAGTRRVLALLAAPGAMSLTLYSGQILLLHLAAVASGDARDDSWAMLGLLLAAGGVVAALWRALAPRTVRERGPLEAVVTALERRAAGAPAVPHRP</sequence>
<proteinExistence type="predicted"/>
<feature type="transmembrane region" description="Helical" evidence="1">
    <location>
        <begin position="87"/>
        <end position="106"/>
    </location>
</feature>
<organism evidence="2 3">
    <name type="scientific">Brachybacterium hainanense</name>
    <dbReference type="NCBI Taxonomy" id="1541174"/>
    <lineage>
        <taxon>Bacteria</taxon>
        <taxon>Bacillati</taxon>
        <taxon>Actinomycetota</taxon>
        <taxon>Actinomycetes</taxon>
        <taxon>Micrococcales</taxon>
        <taxon>Dermabacteraceae</taxon>
        <taxon>Brachybacterium</taxon>
    </lineage>
</organism>
<gene>
    <name evidence="2" type="ORF">ACFFF6_07970</name>
</gene>
<keyword evidence="3" id="KW-1185">Reference proteome</keyword>
<keyword evidence="1" id="KW-0812">Transmembrane</keyword>
<evidence type="ECO:0000313" key="2">
    <source>
        <dbReference type="EMBL" id="MFC0673890.1"/>
    </source>
</evidence>
<accession>A0ABV6RA71</accession>
<dbReference type="EMBL" id="JBHLSV010000007">
    <property type="protein sequence ID" value="MFC0673890.1"/>
    <property type="molecule type" value="Genomic_DNA"/>
</dbReference>